<evidence type="ECO:0000313" key="3">
    <source>
        <dbReference type="EMBL" id="CAL5229230.1"/>
    </source>
</evidence>
<keyword evidence="4" id="KW-1185">Reference proteome</keyword>
<dbReference type="Pfam" id="PF03109">
    <property type="entry name" value="ABC1"/>
    <property type="match status" value="1"/>
</dbReference>
<dbReference type="EMBL" id="CAXHTA020000020">
    <property type="protein sequence ID" value="CAL5229230.1"/>
    <property type="molecule type" value="Genomic_DNA"/>
</dbReference>
<dbReference type="PANTHER" id="PTHR43173:SF19">
    <property type="entry name" value="AARF DOMAIN-CONTAINING PROTEIN KINASE 1"/>
    <property type="match status" value="1"/>
</dbReference>
<dbReference type="SUPFAM" id="SSF56112">
    <property type="entry name" value="Protein kinase-like (PK-like)"/>
    <property type="match status" value="1"/>
</dbReference>
<sequence length="571" mass="63887">MRSSSLRQLSQGFLTYGIRSFSETAAQRSPVSKKPGLSTAAKVGIAVPTVLIGSWVASSKDPATRVAIAFQLPVRFARDITCAGLIAADYKWSLRNLSGDQYEQAKRACHARGADRLQKLCFANRGVYIKLGQHIAQLEHLLPEEYVQTMRRTMLDQCPVSPYSEVSRMITEELGSPPEALFASFEEKPIASASLAQVHRATGHDGKQLAVKVQHAGLKDSCTADILTVEFLVRLVDWFFPDFNYTWLVEEIKNTTPKELDFTIETANAERCRKNLQSPRSHVRGRVKIPDILHHLSTDRVITMEFVNGAGVCDREALQRMGVKPSDVAKLVSETFNEMIFTFGDVHCDPHAANMMVRKKNGKPELVLLDHGLYRQITDEFRIEYAGLWRALVFGDAEGIKQHAAAMNAADSYAFFASMLTMRPWEEITKSSVDHLYLPSSEEGRRQLQQNAAKFAKEITNMLWRVPRPLLLLLKTNDCLRTVDGCLGQSVNTFIITARECTRALNEARLEQHASIKTWLVCAADSFGVELRIAALKLMAWWSGMRVTLKLDRKPQNQLAPPTALQSVPAA</sequence>
<name>A0ABP1GD68_9CHLO</name>
<protein>
    <submittedName>
        <fullName evidence="3">G12515 protein</fullName>
    </submittedName>
</protein>
<dbReference type="InterPro" id="IPR004147">
    <property type="entry name" value="ABC1_dom"/>
</dbReference>
<accession>A0ABP1GD68</accession>
<gene>
    <name evidence="3" type="primary">g12515</name>
    <name evidence="3" type="ORF">VP750_LOCUS11136</name>
</gene>
<proteinExistence type="inferred from homology"/>
<organism evidence="3 4">
    <name type="scientific">Coccomyxa viridis</name>
    <dbReference type="NCBI Taxonomy" id="1274662"/>
    <lineage>
        <taxon>Eukaryota</taxon>
        <taxon>Viridiplantae</taxon>
        <taxon>Chlorophyta</taxon>
        <taxon>core chlorophytes</taxon>
        <taxon>Trebouxiophyceae</taxon>
        <taxon>Trebouxiophyceae incertae sedis</taxon>
        <taxon>Coccomyxaceae</taxon>
        <taxon>Coccomyxa</taxon>
    </lineage>
</organism>
<dbReference type="InterPro" id="IPR051130">
    <property type="entry name" value="Mito_struct-func_regulator"/>
</dbReference>
<evidence type="ECO:0000313" key="4">
    <source>
        <dbReference type="Proteomes" id="UP001497392"/>
    </source>
</evidence>
<feature type="domain" description="ABC1 atypical kinase-like" evidence="2">
    <location>
        <begin position="154"/>
        <end position="403"/>
    </location>
</feature>
<dbReference type="CDD" id="cd13969">
    <property type="entry name" value="ADCK1-like"/>
    <property type="match status" value="1"/>
</dbReference>
<dbReference type="InterPro" id="IPR011009">
    <property type="entry name" value="Kinase-like_dom_sf"/>
</dbReference>
<dbReference type="Proteomes" id="UP001497392">
    <property type="component" value="Unassembled WGS sequence"/>
</dbReference>
<evidence type="ECO:0000259" key="2">
    <source>
        <dbReference type="Pfam" id="PF03109"/>
    </source>
</evidence>
<dbReference type="InterPro" id="IPR045307">
    <property type="entry name" value="ADCK1_dom"/>
</dbReference>
<comment type="caution">
    <text evidence="3">The sequence shown here is derived from an EMBL/GenBank/DDBJ whole genome shotgun (WGS) entry which is preliminary data.</text>
</comment>
<dbReference type="PANTHER" id="PTHR43173">
    <property type="entry name" value="ABC1 FAMILY PROTEIN"/>
    <property type="match status" value="1"/>
</dbReference>
<comment type="similarity">
    <text evidence="1">Belongs to the protein kinase superfamily. ADCK protein kinase family.</text>
</comment>
<evidence type="ECO:0000256" key="1">
    <source>
        <dbReference type="ARBA" id="ARBA00009670"/>
    </source>
</evidence>
<reference evidence="3 4" key="1">
    <citation type="submission" date="2024-06" db="EMBL/GenBank/DDBJ databases">
        <authorList>
            <person name="Kraege A."/>
            <person name="Thomma B."/>
        </authorList>
    </citation>
    <scope>NUCLEOTIDE SEQUENCE [LARGE SCALE GENOMIC DNA]</scope>
</reference>